<dbReference type="SUPFAM" id="SSF82171">
    <property type="entry name" value="DPP6 N-terminal domain-like"/>
    <property type="match status" value="1"/>
</dbReference>
<dbReference type="InterPro" id="IPR011048">
    <property type="entry name" value="Haem_d1_sf"/>
</dbReference>
<dbReference type="InterPro" id="IPR015943">
    <property type="entry name" value="WD40/YVTN_repeat-like_dom_sf"/>
</dbReference>
<sequence length="1032" mass="107290">MRRYLPAISLLILCCSLCIAGFAQTITGGPILGDIRACVGTASVAPHIQQFTISGTDLTGDMAASAPDNFEISLDPAGNYSKGFIIPRTGNTANAIIYVRSAATAPARYIFGNVTIISPGALNRNALVTGLISPIPTVNKPPDQSLAHGAMTQPVFFTGTGQDYQWTNNNPSIGLPANGRGNIPAFRAVNNTGVVQTATITVTPVPPSIAYVANGGGNTVSVVNTVTGDVLQDIVVGQNPLRTIVSPDGSRVYVVNFRGNSISTIDALTNKVLRTDAVPQSPVDIEISPDGKFIYVASSGSNRMTVFNTETFTPIPNFSIAANPFVIIKSPDGSRIYSASDAPLGGVTVVNTANNSTQTIPLPQAPGDIAITPNGAFLYISDKAANRVNVIRTASNTVLPAIAVGGFPTSVAMHPDGSKLYVANTTSNSVSVISTATNTVMNTIPVNAAVGITISPDGSTLYAVGRPQDISVISTASNTVATTIPLMGNLDLPVLSPDGSRLFVTDRTTQSAYIINTLTNRIDDVKPVGSNPFLYSNSVSSGTGCSGAPITFTIMVQPVPPPIITFTGTPAMQITTYGAASAGTSIQVSGQRLSSGILVTPPAGYEVSPDNTTFGPSLTVGSSGTLAATTLYIRLAATNNASANYGGNLVLSSGPTTVSIALPTGRVDPAPYELTVDDISKTYGETITNFTGNSRHTLTGGSLKNGNTITSVTVTYGTGSARTADVNIYSGSADIKLADIVGGNGYLASNYVPVIRPGKITVTPAELIIKADDIPKNYGSRLTVHTNVKNFKATGLQNGETIDGITITYTGPGKEANAPVGQYKDGAVPSSPTGGTYKPSNYALKTPLIPGDIIVNPAPLTITADNKIREFGDQNPVFTYSFNGFVNAEDEAVLAKQPTLTTTAGPNSPGGTYPIKPDGAIGTNYAITYRDGVLTVKPALTPPGAVLKIANTFTPNDDGINDTWNLPVLASYPKCSVKIFDRRGTLLFDSIGYPTPWDGTYRGANLPTGVYYYIIDPKLDAKVLSGTITIIR</sequence>
<evidence type="ECO:0000259" key="3">
    <source>
        <dbReference type="Pfam" id="PF18676"/>
    </source>
</evidence>
<reference evidence="5" key="1">
    <citation type="submission" date="2020-10" db="EMBL/GenBank/DDBJ databases">
        <title>Mucilaginibacter mali sp. nov., isolated from rhizosphere soil of apple orchard.</title>
        <authorList>
            <person name="Lee J.-S."/>
            <person name="Kim H.S."/>
            <person name="Kim J.-S."/>
        </authorList>
    </citation>
    <scope>NUCLEOTIDE SEQUENCE</scope>
    <source>
        <strain evidence="5">KCTC 22746</strain>
    </source>
</reference>
<dbReference type="PANTHER" id="PTHR47197:SF3">
    <property type="entry name" value="DIHYDRO-HEME D1 DEHYDROGENASE"/>
    <property type="match status" value="1"/>
</dbReference>
<dbReference type="NCBIfam" id="TIGR04131">
    <property type="entry name" value="Bac_Flav_CTERM"/>
    <property type="match status" value="1"/>
</dbReference>
<gene>
    <name evidence="5" type="ORF">IRJ16_04370</name>
</gene>
<evidence type="ECO:0000313" key="6">
    <source>
        <dbReference type="Proteomes" id="UP000622475"/>
    </source>
</evidence>
<evidence type="ECO:0000256" key="1">
    <source>
        <dbReference type="ARBA" id="ARBA00022729"/>
    </source>
</evidence>
<name>A0A929KVC1_9SPHI</name>
<evidence type="ECO:0000256" key="2">
    <source>
        <dbReference type="SAM" id="SignalP"/>
    </source>
</evidence>
<feature type="signal peptide" evidence="2">
    <location>
        <begin position="1"/>
        <end position="25"/>
    </location>
</feature>
<dbReference type="Proteomes" id="UP000622475">
    <property type="component" value="Unassembled WGS sequence"/>
</dbReference>
<dbReference type="Pfam" id="PF13585">
    <property type="entry name" value="CHU_C"/>
    <property type="match status" value="1"/>
</dbReference>
<dbReference type="SUPFAM" id="SSF51004">
    <property type="entry name" value="C-terminal (heme d1) domain of cytochrome cd1-nitrite reductase"/>
    <property type="match status" value="1"/>
</dbReference>
<dbReference type="InterPro" id="IPR026341">
    <property type="entry name" value="T9SS_type_B"/>
</dbReference>
<dbReference type="Gene3D" id="2.130.10.10">
    <property type="entry name" value="YVTN repeat-like/Quinoprotein amine dehydrogenase"/>
    <property type="match status" value="3"/>
</dbReference>
<dbReference type="NCBIfam" id="TIGR02276">
    <property type="entry name" value="beta_rpt_yvtn"/>
    <property type="match status" value="2"/>
</dbReference>
<evidence type="ECO:0000313" key="5">
    <source>
        <dbReference type="EMBL" id="MBE9661108.1"/>
    </source>
</evidence>
<dbReference type="InterPro" id="IPR048433">
    <property type="entry name" value="YNCE-like_beta-prop"/>
</dbReference>
<evidence type="ECO:0000259" key="4">
    <source>
        <dbReference type="Pfam" id="PF21783"/>
    </source>
</evidence>
<keyword evidence="6" id="KW-1185">Reference proteome</keyword>
<keyword evidence="1 2" id="KW-0732">Signal</keyword>
<feature type="domain" description="MBG" evidence="3">
    <location>
        <begin position="860"/>
        <end position="935"/>
    </location>
</feature>
<comment type="caution">
    <text evidence="5">The sequence shown here is derived from an EMBL/GenBank/DDBJ whole genome shotgun (WGS) entry which is preliminary data.</text>
</comment>
<dbReference type="RefSeq" id="WP_194110317.1">
    <property type="nucleotide sequence ID" value="NZ_JADFFL010000002.1"/>
</dbReference>
<organism evidence="5 6">
    <name type="scientific">Mucilaginibacter myungsuensis</name>
    <dbReference type="NCBI Taxonomy" id="649104"/>
    <lineage>
        <taxon>Bacteria</taxon>
        <taxon>Pseudomonadati</taxon>
        <taxon>Bacteroidota</taxon>
        <taxon>Sphingobacteriia</taxon>
        <taxon>Sphingobacteriales</taxon>
        <taxon>Sphingobacteriaceae</taxon>
        <taxon>Mucilaginibacter</taxon>
    </lineage>
</organism>
<dbReference type="PANTHER" id="PTHR47197">
    <property type="entry name" value="PROTEIN NIRF"/>
    <property type="match status" value="1"/>
</dbReference>
<feature type="domain" description="YNCE-like beta-propeller" evidence="4">
    <location>
        <begin position="188"/>
        <end position="484"/>
    </location>
</feature>
<dbReference type="InterPro" id="IPR041286">
    <property type="entry name" value="MBG_2"/>
</dbReference>
<proteinExistence type="predicted"/>
<dbReference type="Pfam" id="PF21783">
    <property type="entry name" value="YNCE"/>
    <property type="match status" value="1"/>
</dbReference>
<dbReference type="AlphaFoldDB" id="A0A929KVC1"/>
<dbReference type="Gene3D" id="3.30.160.710">
    <property type="match status" value="1"/>
</dbReference>
<dbReference type="Pfam" id="PF18676">
    <property type="entry name" value="MBG_2"/>
    <property type="match status" value="1"/>
</dbReference>
<dbReference type="InterPro" id="IPR051200">
    <property type="entry name" value="Host-pathogen_enzymatic-act"/>
</dbReference>
<dbReference type="InterPro" id="IPR011964">
    <property type="entry name" value="YVTN_b-propeller_repeat"/>
</dbReference>
<dbReference type="EMBL" id="JADFFL010000002">
    <property type="protein sequence ID" value="MBE9661108.1"/>
    <property type="molecule type" value="Genomic_DNA"/>
</dbReference>
<protein>
    <submittedName>
        <fullName evidence="5">Gliding motility-associated C-terminal domain-containing protein</fullName>
    </submittedName>
</protein>
<feature type="chain" id="PRO_5037104536" evidence="2">
    <location>
        <begin position="26"/>
        <end position="1032"/>
    </location>
</feature>
<accession>A0A929KVC1</accession>